<feature type="region of interest" description="Disordered" evidence="11">
    <location>
        <begin position="460"/>
        <end position="504"/>
    </location>
</feature>
<feature type="transmembrane region" description="Helical" evidence="10">
    <location>
        <begin position="409"/>
        <end position="430"/>
    </location>
</feature>
<feature type="transmembrane region" description="Helical" evidence="10">
    <location>
        <begin position="62"/>
        <end position="80"/>
    </location>
</feature>
<dbReference type="GeneID" id="8443543"/>
<sequence>MRSWLSSQRPDMPSVHFGLPRRSLLKFPPGSQPHTIPAPPAERSWLQPFTIPPKLYNDALKVQVPITIAAVYAATVILINRVNKKRGYKPWAISKTKAFHLFVVLHNVFLAIYSAWTFVGMLNAFRESMPARSEMHGNGLVNVVDALCKVNGPRGLGNAAVYDTNADSWTILNPEYKLGPGNTPDPTDVGRLWNKGLAFFGWIFYLSKFYEVLDTAIILAKGKKSSTLQTYHHAGAMMCMWAGIRYMASPIWIFALVNSAIHAMMSQYTYYTLTALKFPIPVRIKKSLTTTQILQFILGTSLAASHLFIYYSIPFPVPHTVTLPPLASVVPSVAAVANATQSGMGSWLKKLALRAAGHEGVAANVVNANGTLFGSDGMRAAEAALGKQEVRYTLEPQTFSCMDTSGQAFAVWLNVLYLLPLTWLFARFFVRSYLRRTDPKAKRSMSHSHAAEKAGLDALKGVTPSSCGTTVQRHHQTPGRRKDGDGQLSGNTHSNRRVGVRGEC</sequence>
<proteinExistence type="inferred from homology"/>
<dbReference type="AlphaFoldDB" id="C4JIR6"/>
<keyword evidence="4 10" id="KW-0812">Transmembrane</keyword>
<evidence type="ECO:0000256" key="5">
    <source>
        <dbReference type="ARBA" id="ARBA00022832"/>
    </source>
</evidence>
<keyword evidence="3 10" id="KW-0808">Transferase</keyword>
<dbReference type="RefSeq" id="XP_002543411.1">
    <property type="nucleotide sequence ID" value="XM_002543365.1"/>
</dbReference>
<dbReference type="PANTHER" id="PTHR11157:SF169">
    <property type="entry name" value="ELONGATION OF FATTY ACIDS PROTEIN"/>
    <property type="match status" value="1"/>
</dbReference>
<evidence type="ECO:0000256" key="10">
    <source>
        <dbReference type="RuleBase" id="RU361115"/>
    </source>
</evidence>
<evidence type="ECO:0000256" key="1">
    <source>
        <dbReference type="ARBA" id="ARBA00004141"/>
    </source>
</evidence>
<evidence type="ECO:0000256" key="3">
    <source>
        <dbReference type="ARBA" id="ARBA00022679"/>
    </source>
</evidence>
<keyword evidence="5 10" id="KW-0276">Fatty acid metabolism</keyword>
<comment type="similarity">
    <text evidence="10">Belongs to the ELO family.</text>
</comment>
<dbReference type="HOGENOM" id="CLU_017661_2_0_1"/>
<evidence type="ECO:0000313" key="12">
    <source>
        <dbReference type="EMBL" id="EEP78078.1"/>
    </source>
</evidence>
<keyword evidence="7 10" id="KW-0443">Lipid metabolism</keyword>
<evidence type="ECO:0000313" key="13">
    <source>
        <dbReference type="Proteomes" id="UP000002058"/>
    </source>
</evidence>
<dbReference type="GO" id="GO:0034626">
    <property type="term" value="P:fatty acid elongation, polyunsaturated fatty acid"/>
    <property type="evidence" value="ECO:0007669"/>
    <property type="project" value="TreeGrafter"/>
</dbReference>
<dbReference type="GO" id="GO:0019367">
    <property type="term" value="P:fatty acid elongation, saturated fatty acid"/>
    <property type="evidence" value="ECO:0007669"/>
    <property type="project" value="TreeGrafter"/>
</dbReference>
<dbReference type="GO" id="GO:0009922">
    <property type="term" value="F:fatty acid elongase activity"/>
    <property type="evidence" value="ECO:0007669"/>
    <property type="project" value="InterPro"/>
</dbReference>
<dbReference type="InterPro" id="IPR002076">
    <property type="entry name" value="ELO_fam"/>
</dbReference>
<dbReference type="OMA" id="WNQGLAY"/>
<gene>
    <name evidence="12" type="ORF">UREG_02927</name>
</gene>
<keyword evidence="6 10" id="KW-1133">Transmembrane helix</keyword>
<comment type="catalytic activity">
    <reaction evidence="10">
        <text>an acyl-CoA + malonyl-CoA + H(+) = a 3-oxoacyl-CoA + CO2 + CoA</text>
        <dbReference type="Rhea" id="RHEA:50252"/>
        <dbReference type="ChEBI" id="CHEBI:15378"/>
        <dbReference type="ChEBI" id="CHEBI:16526"/>
        <dbReference type="ChEBI" id="CHEBI:57287"/>
        <dbReference type="ChEBI" id="CHEBI:57384"/>
        <dbReference type="ChEBI" id="CHEBI:58342"/>
        <dbReference type="ChEBI" id="CHEBI:90726"/>
    </reaction>
    <physiologicalReaction direction="left-to-right" evidence="10">
        <dbReference type="Rhea" id="RHEA:50253"/>
    </physiologicalReaction>
</comment>
<dbReference type="PANTHER" id="PTHR11157">
    <property type="entry name" value="FATTY ACID ACYL TRANSFERASE-RELATED"/>
    <property type="match status" value="1"/>
</dbReference>
<evidence type="ECO:0000256" key="4">
    <source>
        <dbReference type="ARBA" id="ARBA00022692"/>
    </source>
</evidence>
<accession>C4JIR6</accession>
<name>C4JIR6_UNCRE</name>
<comment type="subcellular location">
    <subcellularLocation>
        <location evidence="1">Membrane</location>
        <topology evidence="1">Multi-pass membrane protein</topology>
    </subcellularLocation>
</comment>
<dbReference type="OrthoDB" id="10259681at2759"/>
<keyword evidence="8 10" id="KW-0472">Membrane</keyword>
<keyword evidence="9 10" id="KW-0275">Fatty acid biosynthesis</keyword>
<evidence type="ECO:0000256" key="9">
    <source>
        <dbReference type="ARBA" id="ARBA00023160"/>
    </source>
</evidence>
<dbReference type="GO" id="GO:0034625">
    <property type="term" value="P:fatty acid elongation, monounsaturated fatty acid"/>
    <property type="evidence" value="ECO:0007669"/>
    <property type="project" value="TreeGrafter"/>
</dbReference>
<evidence type="ECO:0000256" key="11">
    <source>
        <dbReference type="SAM" id="MobiDB-lite"/>
    </source>
</evidence>
<feature type="transmembrane region" description="Helical" evidence="10">
    <location>
        <begin position="231"/>
        <end position="248"/>
    </location>
</feature>
<feature type="compositionally biased region" description="Basic residues" evidence="11">
    <location>
        <begin position="494"/>
        <end position="504"/>
    </location>
</feature>
<evidence type="ECO:0000256" key="8">
    <source>
        <dbReference type="ARBA" id="ARBA00023136"/>
    </source>
</evidence>
<dbReference type="GO" id="GO:0042761">
    <property type="term" value="P:very long-chain fatty acid biosynthetic process"/>
    <property type="evidence" value="ECO:0007669"/>
    <property type="project" value="TreeGrafter"/>
</dbReference>
<protein>
    <recommendedName>
        <fullName evidence="10">Elongation of fatty acids protein</fullName>
        <ecNumber evidence="10">2.3.1.-</ecNumber>
    </recommendedName>
</protein>
<feature type="transmembrane region" description="Helical" evidence="10">
    <location>
        <begin position="101"/>
        <end position="125"/>
    </location>
</feature>
<dbReference type="EC" id="2.3.1.-" evidence="10"/>
<organism evidence="12 13">
    <name type="scientific">Uncinocarpus reesii (strain UAMH 1704)</name>
    <dbReference type="NCBI Taxonomy" id="336963"/>
    <lineage>
        <taxon>Eukaryota</taxon>
        <taxon>Fungi</taxon>
        <taxon>Dikarya</taxon>
        <taxon>Ascomycota</taxon>
        <taxon>Pezizomycotina</taxon>
        <taxon>Eurotiomycetes</taxon>
        <taxon>Eurotiomycetidae</taxon>
        <taxon>Onygenales</taxon>
        <taxon>Onygenaceae</taxon>
        <taxon>Uncinocarpus</taxon>
    </lineage>
</organism>
<dbReference type="Proteomes" id="UP000002058">
    <property type="component" value="Unassembled WGS sequence"/>
</dbReference>
<dbReference type="KEGG" id="ure:UREG_02927"/>
<feature type="transmembrane region" description="Helical" evidence="10">
    <location>
        <begin position="199"/>
        <end position="219"/>
    </location>
</feature>
<evidence type="ECO:0000256" key="6">
    <source>
        <dbReference type="ARBA" id="ARBA00022989"/>
    </source>
</evidence>
<dbReference type="VEuPathDB" id="FungiDB:UREG_02927"/>
<feature type="transmembrane region" description="Helical" evidence="10">
    <location>
        <begin position="293"/>
        <end position="313"/>
    </location>
</feature>
<evidence type="ECO:0000256" key="2">
    <source>
        <dbReference type="ARBA" id="ARBA00022516"/>
    </source>
</evidence>
<dbReference type="InParanoid" id="C4JIR6"/>
<dbReference type="Pfam" id="PF01151">
    <property type="entry name" value="ELO"/>
    <property type="match status" value="1"/>
</dbReference>
<reference evidence="13" key="1">
    <citation type="journal article" date="2009" name="Genome Res.">
        <title>Comparative genomic analyses of the human fungal pathogens Coccidioides and their relatives.</title>
        <authorList>
            <person name="Sharpton T.J."/>
            <person name="Stajich J.E."/>
            <person name="Rounsley S.D."/>
            <person name="Gardner M.J."/>
            <person name="Wortman J.R."/>
            <person name="Jordar V.S."/>
            <person name="Maiti R."/>
            <person name="Kodira C.D."/>
            <person name="Neafsey D.E."/>
            <person name="Zeng Q."/>
            <person name="Hung C.-Y."/>
            <person name="McMahan C."/>
            <person name="Muszewska A."/>
            <person name="Grynberg M."/>
            <person name="Mandel M.A."/>
            <person name="Kellner E.M."/>
            <person name="Barker B.M."/>
            <person name="Galgiani J.N."/>
            <person name="Orbach M.J."/>
            <person name="Kirkland T.N."/>
            <person name="Cole G.T."/>
            <person name="Henn M.R."/>
            <person name="Birren B.W."/>
            <person name="Taylor J.W."/>
        </authorList>
    </citation>
    <scope>NUCLEOTIDE SEQUENCE [LARGE SCALE GENOMIC DNA]</scope>
    <source>
        <strain evidence="13">UAMH 1704</strain>
    </source>
</reference>
<dbReference type="EMBL" id="CH476615">
    <property type="protein sequence ID" value="EEP78078.1"/>
    <property type="molecule type" value="Genomic_DNA"/>
</dbReference>
<keyword evidence="2 10" id="KW-0444">Lipid biosynthesis</keyword>
<evidence type="ECO:0000256" key="7">
    <source>
        <dbReference type="ARBA" id="ARBA00023098"/>
    </source>
</evidence>
<keyword evidence="13" id="KW-1185">Reference proteome</keyword>
<dbReference type="GO" id="GO:0030148">
    <property type="term" value="P:sphingolipid biosynthetic process"/>
    <property type="evidence" value="ECO:0007669"/>
    <property type="project" value="TreeGrafter"/>
</dbReference>
<dbReference type="GO" id="GO:0005789">
    <property type="term" value="C:endoplasmic reticulum membrane"/>
    <property type="evidence" value="ECO:0007669"/>
    <property type="project" value="TreeGrafter"/>
</dbReference>
<dbReference type="eggNOG" id="KOG3072">
    <property type="taxonomic scope" value="Eukaryota"/>
</dbReference>